<dbReference type="Gene3D" id="3.10.20.700">
    <property type="match status" value="1"/>
</dbReference>
<proteinExistence type="predicted"/>
<feature type="domain" description="Capsule biosynthesis GfcC-like N-terminal" evidence="2">
    <location>
        <begin position="32"/>
        <end position="148"/>
    </location>
</feature>
<evidence type="ECO:0000313" key="3">
    <source>
        <dbReference type="EMBL" id="ETX12705.1"/>
    </source>
</evidence>
<comment type="caution">
    <text evidence="3">The sequence shown here is derived from an EMBL/GenBank/DDBJ whole genome shotgun (WGS) entry which is preliminary data.</text>
</comment>
<accession>X7EA03</accession>
<dbReference type="InterPro" id="IPR010425">
    <property type="entry name" value="Caps_synth_GfcC-like_C"/>
</dbReference>
<dbReference type="STRING" id="1122207.MUS1_02985"/>
<gene>
    <name evidence="3" type="ORF">MUS1_02985</name>
</gene>
<protein>
    <submittedName>
        <fullName evidence="3">Uncharacterized protein</fullName>
    </submittedName>
</protein>
<dbReference type="InterPro" id="IPR046459">
    <property type="entry name" value="Caps_syn_GfcC_N"/>
</dbReference>
<dbReference type="RefSeq" id="WP_036158815.1">
    <property type="nucleotide sequence ID" value="NZ_JAMB01000001.1"/>
</dbReference>
<dbReference type="Proteomes" id="UP000054058">
    <property type="component" value="Unassembled WGS sequence"/>
</dbReference>
<dbReference type="EMBL" id="JAMB01000001">
    <property type="protein sequence ID" value="ETX12705.1"/>
    <property type="molecule type" value="Genomic_DNA"/>
</dbReference>
<dbReference type="PATRIC" id="fig|1122207.3.peg.612"/>
<dbReference type="Pfam" id="PF06251">
    <property type="entry name" value="Caps_syn_GfcC_C"/>
    <property type="match status" value="1"/>
</dbReference>
<dbReference type="OrthoDB" id="5814422at2"/>
<sequence length="260" mass="30074">MIVFIRHLSFILCVWMGYAGELAAENYSEHTETTSITLTEQNIVLNYDQAVRFSQVLGDTYSYTNNKIYPLGISLISPHKKNLVDQKKALVLDALKELNTVEANNLIAQLSDLNFVYREKIETDIEKVRLISRSNPMLRGQYQLFLSTRPDYIRIFSGDYEKSFTKPLKANYDLKDYVSDLPIFSDIHTQKTGNKKPKYHSAWVIQPNQDVYLANDIQWARTLYFLSPGAFIFIELADLPNKHSNLNTDIAHLLTYYMEP</sequence>
<reference evidence="3 4" key="1">
    <citation type="submission" date="2014-01" db="EMBL/GenBank/DDBJ databases">
        <title>Marinomonas ushuaiensis DSM 15871 Genome Sequencing.</title>
        <authorList>
            <person name="Lai Q."/>
            <person name="Shao Z.S."/>
        </authorList>
    </citation>
    <scope>NUCLEOTIDE SEQUENCE [LARGE SCALE GENOMIC DNA]</scope>
    <source>
        <strain evidence="3 4">DSM 15871</strain>
    </source>
</reference>
<dbReference type="AlphaFoldDB" id="X7EA03"/>
<evidence type="ECO:0000313" key="4">
    <source>
        <dbReference type="Proteomes" id="UP000054058"/>
    </source>
</evidence>
<feature type="domain" description="Capsule biosynthesis GfcC-like C-terminal" evidence="1">
    <location>
        <begin position="165"/>
        <end position="255"/>
    </location>
</feature>
<name>X7EA03_9GAMM</name>
<evidence type="ECO:0000259" key="2">
    <source>
        <dbReference type="Pfam" id="PF20616"/>
    </source>
</evidence>
<keyword evidence="4" id="KW-1185">Reference proteome</keyword>
<organism evidence="3 4">
    <name type="scientific">Marinomonas ushuaiensis DSM 15871</name>
    <dbReference type="NCBI Taxonomy" id="1122207"/>
    <lineage>
        <taxon>Bacteria</taxon>
        <taxon>Pseudomonadati</taxon>
        <taxon>Pseudomonadota</taxon>
        <taxon>Gammaproteobacteria</taxon>
        <taxon>Oceanospirillales</taxon>
        <taxon>Oceanospirillaceae</taxon>
        <taxon>Marinomonas</taxon>
    </lineage>
</organism>
<evidence type="ECO:0000259" key="1">
    <source>
        <dbReference type="Pfam" id="PF06251"/>
    </source>
</evidence>
<dbReference type="Pfam" id="PF20616">
    <property type="entry name" value="Caps_syn_GfcC_N"/>
    <property type="match status" value="1"/>
</dbReference>